<comment type="similarity">
    <text evidence="1">Belongs to the SMDT1/EMRE family.</text>
</comment>
<organism evidence="2 4">
    <name type="scientific">Drosophila albomicans</name>
    <name type="common">Fruit fly</name>
    <dbReference type="NCBI Taxonomy" id="7291"/>
    <lineage>
        <taxon>Eukaryota</taxon>
        <taxon>Metazoa</taxon>
        <taxon>Ecdysozoa</taxon>
        <taxon>Arthropoda</taxon>
        <taxon>Hexapoda</taxon>
        <taxon>Insecta</taxon>
        <taxon>Pterygota</taxon>
        <taxon>Neoptera</taxon>
        <taxon>Endopterygota</taxon>
        <taxon>Diptera</taxon>
        <taxon>Brachycera</taxon>
        <taxon>Muscomorpha</taxon>
        <taxon>Ephydroidea</taxon>
        <taxon>Drosophilidae</taxon>
        <taxon>Drosophila</taxon>
    </lineage>
</organism>
<keyword evidence="1" id="KW-0809">Transit peptide</keyword>
<evidence type="ECO:0000256" key="1">
    <source>
        <dbReference type="RuleBase" id="RU369077"/>
    </source>
</evidence>
<proteinExistence type="inferred from homology"/>
<reference evidence="3 4" key="1">
    <citation type="submission" date="2025-04" db="UniProtKB">
        <authorList>
            <consortium name="RefSeq"/>
        </authorList>
    </citation>
    <scope>IDENTIFICATION</scope>
    <source>
        <strain evidence="3 4">15112-1751.03</strain>
        <tissue evidence="3 4">Whole Adult</tissue>
    </source>
</reference>
<keyword evidence="2" id="KW-1185">Reference proteome</keyword>
<dbReference type="GeneID" id="117564568"/>
<evidence type="ECO:0000313" key="2">
    <source>
        <dbReference type="Proteomes" id="UP000515160"/>
    </source>
</evidence>
<accession>A0A6P8WJ38</accession>
<keyword evidence="1" id="KW-0106">Calcium</keyword>
<dbReference type="GO" id="GO:0036444">
    <property type="term" value="P:calcium import into the mitochondrion"/>
    <property type="evidence" value="ECO:0007669"/>
    <property type="project" value="UniProtKB-UniRule"/>
</dbReference>
<dbReference type="InterPro" id="IPR018782">
    <property type="entry name" value="MCU_reg"/>
</dbReference>
<keyword evidence="1" id="KW-0472">Membrane</keyword>
<dbReference type="GO" id="GO:0051560">
    <property type="term" value="P:mitochondrial calcium ion homeostasis"/>
    <property type="evidence" value="ECO:0007669"/>
    <property type="project" value="UniProtKB-UniRule"/>
</dbReference>
<keyword evidence="1" id="KW-0999">Mitochondrion inner membrane</keyword>
<comment type="function">
    <text evidence="1">Essential regulatory subunit of the mitochondrial calcium uniporter complex (uniplex), a complex that mediates calcium uptake into mitochondria.</text>
</comment>
<evidence type="ECO:0000313" key="5">
    <source>
        <dbReference type="RefSeq" id="XP_034099294.1"/>
    </source>
</evidence>
<sequence length="84" mass="9415">MRRILAGHCAQTWSIRRWYNGSKRGEMNEGLGPQPFTDKHTIMGLAITIIPGISLGIYLGKHLAQFLELSEIFAPGDDSREDDD</sequence>
<comment type="subunit">
    <text evidence="1">Component of the uniplex complex. Interacts (via the transmembrane region) with MCU (via the first transmembrane region); the interaction is direct.</text>
</comment>
<keyword evidence="1" id="KW-0496">Mitochondrion</keyword>
<comment type="subcellular location">
    <subcellularLocation>
        <location evidence="1">Mitochondrion inner membrane</location>
        <topology evidence="1">Single-pass membrane protein</topology>
    </subcellularLocation>
</comment>
<dbReference type="Proteomes" id="UP000515160">
    <property type="component" value="Chromosome 2L"/>
</dbReference>
<evidence type="ECO:0000313" key="4">
    <source>
        <dbReference type="RefSeq" id="XP_034099293.1"/>
    </source>
</evidence>
<keyword evidence="1" id="KW-0813">Transport</keyword>
<dbReference type="Pfam" id="PF10161">
    <property type="entry name" value="DDDD"/>
    <property type="match status" value="1"/>
</dbReference>
<dbReference type="RefSeq" id="XP_034099294.1">
    <property type="nucleotide sequence ID" value="XM_034243403.2"/>
</dbReference>
<gene>
    <name evidence="3 4 5" type="primary">LOC117564568</name>
</gene>
<evidence type="ECO:0000313" key="3">
    <source>
        <dbReference type="RefSeq" id="XP_034099292.1"/>
    </source>
</evidence>
<name>A0A6P8WJ38_DROAB</name>
<keyword evidence="1" id="KW-0109">Calcium transport</keyword>
<keyword evidence="1" id="KW-0406">Ion transport</keyword>
<dbReference type="RefSeq" id="XP_034099293.1">
    <property type="nucleotide sequence ID" value="XM_034243402.2"/>
</dbReference>
<dbReference type="GO" id="GO:1990246">
    <property type="term" value="C:uniplex complex"/>
    <property type="evidence" value="ECO:0007669"/>
    <property type="project" value="UniProtKB-UniRule"/>
</dbReference>
<protein>
    <recommendedName>
        <fullName evidence="1">Essential MCU regulator, mitochondrial</fullName>
    </recommendedName>
    <alternativeName>
        <fullName evidence="1">Single-pass membrane protein with aspartate-rich tail 1, mitochondrial</fullName>
    </alternativeName>
</protein>
<dbReference type="AlphaFoldDB" id="A0A6P8WJ38"/>
<dbReference type="RefSeq" id="XP_034099292.1">
    <property type="nucleotide sequence ID" value="XM_034243401.2"/>
</dbReference>
<dbReference type="OrthoDB" id="7816824at2759"/>